<dbReference type="Gene3D" id="3.40.50.150">
    <property type="entry name" value="Vaccinia Virus protein VP39"/>
    <property type="match status" value="1"/>
</dbReference>
<accession>A0ABS3QCY6</accession>
<protein>
    <submittedName>
        <fullName evidence="1">Class I SAM-dependent methyltransferase</fullName>
    </submittedName>
</protein>
<reference evidence="1 2" key="1">
    <citation type="submission" date="2021-03" db="EMBL/GenBank/DDBJ databases">
        <authorList>
            <person name="Kim M.K."/>
        </authorList>
    </citation>
    <scope>NUCLEOTIDE SEQUENCE [LARGE SCALE GENOMIC DNA]</scope>
    <source>
        <strain evidence="1 2">BT442</strain>
    </source>
</reference>
<dbReference type="PANTHER" id="PTHR43861">
    <property type="entry name" value="TRANS-ACONITATE 2-METHYLTRANSFERASE-RELATED"/>
    <property type="match status" value="1"/>
</dbReference>
<keyword evidence="1" id="KW-0808">Transferase</keyword>
<dbReference type="RefSeq" id="WP_208174729.1">
    <property type="nucleotide sequence ID" value="NZ_JAGETZ010000003.1"/>
</dbReference>
<proteinExistence type="predicted"/>
<sequence>MNLPDTLRLNEFGFYEIKQKPTPEELRDYYARRYYQENLTTYQPEYPAEELEHIEGKLRLRHWVLEQLRSPEAAPRMVTEGATAKGSFLDIGCGEGWALDYFQRQGWDVLGLDFSSFSVEKFHPKLREHLRTGDLYEEVEKLVAAGQQFDILWLDNVLEHVLEPAGLLRLCRELIKPNGILVVDVPNDFSALQQHLLDSGQIDRPFWVVLPDHLSYFNPTGLRNLAESTGWHVARVIGDQPIDLNLLNPATNYVMDRAAGKGAHQTRLAQDNFLLRTAPLPAVAAYYEALAGVGLGRSIVAFLQPG</sequence>
<dbReference type="GO" id="GO:0008168">
    <property type="term" value="F:methyltransferase activity"/>
    <property type="evidence" value="ECO:0007669"/>
    <property type="project" value="UniProtKB-KW"/>
</dbReference>
<dbReference type="InterPro" id="IPR029063">
    <property type="entry name" value="SAM-dependent_MTases_sf"/>
</dbReference>
<dbReference type="Pfam" id="PF13489">
    <property type="entry name" value="Methyltransf_23"/>
    <property type="match status" value="1"/>
</dbReference>
<evidence type="ECO:0000313" key="1">
    <source>
        <dbReference type="EMBL" id="MBO2009107.1"/>
    </source>
</evidence>
<name>A0ABS3QCY6_9BACT</name>
<dbReference type="CDD" id="cd02440">
    <property type="entry name" value="AdoMet_MTases"/>
    <property type="match status" value="1"/>
</dbReference>
<organism evidence="1 2">
    <name type="scientific">Hymenobacter negativus</name>
    <dbReference type="NCBI Taxonomy" id="2795026"/>
    <lineage>
        <taxon>Bacteria</taxon>
        <taxon>Pseudomonadati</taxon>
        <taxon>Bacteroidota</taxon>
        <taxon>Cytophagia</taxon>
        <taxon>Cytophagales</taxon>
        <taxon>Hymenobacteraceae</taxon>
        <taxon>Hymenobacter</taxon>
    </lineage>
</organism>
<evidence type="ECO:0000313" key="2">
    <source>
        <dbReference type="Proteomes" id="UP000664369"/>
    </source>
</evidence>
<gene>
    <name evidence="1" type="ORF">J4E00_08585</name>
</gene>
<dbReference type="GO" id="GO:0032259">
    <property type="term" value="P:methylation"/>
    <property type="evidence" value="ECO:0007669"/>
    <property type="project" value="UniProtKB-KW"/>
</dbReference>
<dbReference type="EMBL" id="JAGETZ010000003">
    <property type="protein sequence ID" value="MBO2009107.1"/>
    <property type="molecule type" value="Genomic_DNA"/>
</dbReference>
<keyword evidence="2" id="KW-1185">Reference proteome</keyword>
<comment type="caution">
    <text evidence="1">The sequence shown here is derived from an EMBL/GenBank/DDBJ whole genome shotgun (WGS) entry which is preliminary data.</text>
</comment>
<keyword evidence="1" id="KW-0489">Methyltransferase</keyword>
<dbReference type="Proteomes" id="UP000664369">
    <property type="component" value="Unassembled WGS sequence"/>
</dbReference>
<dbReference type="SUPFAM" id="SSF53335">
    <property type="entry name" value="S-adenosyl-L-methionine-dependent methyltransferases"/>
    <property type="match status" value="1"/>
</dbReference>